<dbReference type="PIRSF" id="PIRSF005052">
    <property type="entry name" value="P-loopkin"/>
    <property type="match status" value="1"/>
</dbReference>
<gene>
    <name evidence="7" type="ORF">SAMN06265370_10630</name>
</gene>
<dbReference type="InterPro" id="IPR053930">
    <property type="entry name" value="RapZ-like_N"/>
</dbReference>
<evidence type="ECO:0000256" key="3">
    <source>
        <dbReference type="ARBA" id="ARBA00023134"/>
    </source>
</evidence>
<proteinExistence type="inferred from homology"/>
<keyword evidence="2 4" id="KW-0067">ATP-binding</keyword>
<protein>
    <submittedName>
        <fullName evidence="7">UPF0042 nucleotide-binding protein</fullName>
    </submittedName>
</protein>
<dbReference type="InterPro" id="IPR053931">
    <property type="entry name" value="RapZ_C"/>
</dbReference>
<dbReference type="RefSeq" id="WP_245840817.1">
    <property type="nucleotide sequence ID" value="NZ_FZNN01000006.1"/>
</dbReference>
<dbReference type="InterPro" id="IPR027417">
    <property type="entry name" value="P-loop_NTPase"/>
</dbReference>
<evidence type="ECO:0000259" key="5">
    <source>
        <dbReference type="Pfam" id="PF03668"/>
    </source>
</evidence>
<sequence>MISDPERSSQRVVLVTGPSGAGRSTAINALEDLGYEAIDNIPLSLIPRLLEGPALLRPLALGLDVRNRDFSPDGLLELQARAGGEQGLEILYLDCNPEVLVRRFSETRRRHPLAPNGAPSEGIALEIQLLETVRSRADILIDTTDLTPHDLRAQLQGWFGHDTGQGMAVSVHSFSFKRGLPHGVDVVFDCRFLNNPYWQPELRGLTGLDTAVTDFISQDLRHAPFLDHLLGLLTFQLPACLDEGKAHFAVGIGCTGGQHRSVAVTEKVADGLAQAGWRVSIRHRELERRGIAGASTRVLNMSGETGS</sequence>
<keyword evidence="1 4" id="KW-0547">Nucleotide-binding</keyword>
<dbReference type="SUPFAM" id="SSF52540">
    <property type="entry name" value="P-loop containing nucleoside triphosphate hydrolases"/>
    <property type="match status" value="1"/>
</dbReference>
<dbReference type="Pfam" id="PF22740">
    <property type="entry name" value="PapZ_C"/>
    <property type="match status" value="1"/>
</dbReference>
<dbReference type="AlphaFoldDB" id="A0A238WIZ3"/>
<dbReference type="GO" id="GO:0005524">
    <property type="term" value="F:ATP binding"/>
    <property type="evidence" value="ECO:0007669"/>
    <property type="project" value="UniProtKB-UniRule"/>
</dbReference>
<dbReference type="HAMAP" id="MF_00636">
    <property type="entry name" value="RapZ_like"/>
    <property type="match status" value="1"/>
</dbReference>
<keyword evidence="3 4" id="KW-0342">GTP-binding</keyword>
<evidence type="ECO:0000313" key="7">
    <source>
        <dbReference type="EMBL" id="SNR46293.1"/>
    </source>
</evidence>
<evidence type="ECO:0000256" key="2">
    <source>
        <dbReference type="ARBA" id="ARBA00022840"/>
    </source>
</evidence>
<name>A0A238WIZ3_9RHOB</name>
<evidence type="ECO:0000256" key="4">
    <source>
        <dbReference type="HAMAP-Rule" id="MF_00636"/>
    </source>
</evidence>
<dbReference type="InterPro" id="IPR005337">
    <property type="entry name" value="RapZ-like"/>
</dbReference>
<dbReference type="PANTHER" id="PTHR30448">
    <property type="entry name" value="RNASE ADAPTER PROTEIN RAPZ"/>
    <property type="match status" value="1"/>
</dbReference>
<accession>A0A238WIZ3</accession>
<dbReference type="EMBL" id="FZNN01000006">
    <property type="protein sequence ID" value="SNR46293.1"/>
    <property type="molecule type" value="Genomic_DNA"/>
</dbReference>
<feature type="binding site" evidence="4">
    <location>
        <begin position="64"/>
        <end position="67"/>
    </location>
    <ligand>
        <name>GTP</name>
        <dbReference type="ChEBI" id="CHEBI:37565"/>
    </ligand>
</feature>
<feature type="domain" description="RapZ C-terminal" evidence="6">
    <location>
        <begin position="167"/>
        <end position="287"/>
    </location>
</feature>
<dbReference type="GO" id="GO:0005525">
    <property type="term" value="F:GTP binding"/>
    <property type="evidence" value="ECO:0007669"/>
    <property type="project" value="UniProtKB-UniRule"/>
</dbReference>
<reference evidence="7 8" key="1">
    <citation type="submission" date="2017-06" db="EMBL/GenBank/DDBJ databases">
        <authorList>
            <person name="Kim H.J."/>
            <person name="Triplett B.A."/>
        </authorList>
    </citation>
    <scope>NUCLEOTIDE SEQUENCE [LARGE SCALE GENOMIC DNA]</scope>
    <source>
        <strain evidence="7 8">DSM 29052</strain>
    </source>
</reference>
<feature type="binding site" evidence="4">
    <location>
        <begin position="17"/>
        <end position="24"/>
    </location>
    <ligand>
        <name>ATP</name>
        <dbReference type="ChEBI" id="CHEBI:30616"/>
    </ligand>
</feature>
<organism evidence="7 8">
    <name type="scientific">Puniceibacterium sediminis</name>
    <dbReference type="NCBI Taxonomy" id="1608407"/>
    <lineage>
        <taxon>Bacteria</taxon>
        <taxon>Pseudomonadati</taxon>
        <taxon>Pseudomonadota</taxon>
        <taxon>Alphaproteobacteria</taxon>
        <taxon>Rhodobacterales</taxon>
        <taxon>Paracoccaceae</taxon>
        <taxon>Puniceibacterium</taxon>
    </lineage>
</organism>
<dbReference type="PANTHER" id="PTHR30448:SF0">
    <property type="entry name" value="RNASE ADAPTER PROTEIN RAPZ"/>
    <property type="match status" value="1"/>
</dbReference>
<evidence type="ECO:0000313" key="8">
    <source>
        <dbReference type="Proteomes" id="UP000198417"/>
    </source>
</evidence>
<keyword evidence="8" id="KW-1185">Reference proteome</keyword>
<dbReference type="NCBIfam" id="NF003828">
    <property type="entry name" value="PRK05416.1"/>
    <property type="match status" value="1"/>
</dbReference>
<dbReference type="Proteomes" id="UP000198417">
    <property type="component" value="Unassembled WGS sequence"/>
</dbReference>
<evidence type="ECO:0000256" key="1">
    <source>
        <dbReference type="ARBA" id="ARBA00022741"/>
    </source>
</evidence>
<dbReference type="Pfam" id="PF03668">
    <property type="entry name" value="RapZ-like_N"/>
    <property type="match status" value="1"/>
</dbReference>
<feature type="domain" description="RapZ-like N-terminal" evidence="5">
    <location>
        <begin position="12"/>
        <end position="160"/>
    </location>
</feature>
<evidence type="ECO:0000259" key="6">
    <source>
        <dbReference type="Pfam" id="PF22740"/>
    </source>
</evidence>